<protein>
    <submittedName>
        <fullName evidence="1">Uncharacterized protein</fullName>
    </submittedName>
</protein>
<name>A0A445MEU5_ENSVE</name>
<dbReference type="Proteomes" id="UP000290560">
    <property type="component" value="Unassembled WGS sequence"/>
</dbReference>
<accession>A0A445MEU5</accession>
<dbReference type="EMBL" id="KV875757">
    <property type="protein sequence ID" value="RZR72790.1"/>
    <property type="molecule type" value="Genomic_DNA"/>
</dbReference>
<organism evidence="1">
    <name type="scientific">Ensete ventricosum</name>
    <name type="common">Abyssinian banana</name>
    <name type="synonym">Musa ensete</name>
    <dbReference type="NCBI Taxonomy" id="4639"/>
    <lineage>
        <taxon>Eukaryota</taxon>
        <taxon>Viridiplantae</taxon>
        <taxon>Streptophyta</taxon>
        <taxon>Embryophyta</taxon>
        <taxon>Tracheophyta</taxon>
        <taxon>Spermatophyta</taxon>
        <taxon>Magnoliopsida</taxon>
        <taxon>Liliopsida</taxon>
        <taxon>Zingiberales</taxon>
        <taxon>Musaceae</taxon>
        <taxon>Ensete</taxon>
    </lineage>
</organism>
<proteinExistence type="predicted"/>
<sequence length="66" mass="7734">MRPCKVRCIAQRPKELCKAHRVHLQGQNNTQYVQQDEVVQGDDSLRNFQREGCEEESCSNRTDIQE</sequence>
<gene>
    <name evidence="1" type="ORF">BHM03_00017131</name>
</gene>
<dbReference type="AlphaFoldDB" id="A0A445MEU5"/>
<evidence type="ECO:0000313" key="1">
    <source>
        <dbReference type="EMBL" id="RZR72790.1"/>
    </source>
</evidence>
<reference evidence="1" key="1">
    <citation type="journal article" date="2018" name="Data Brief">
        <title>Genome sequence data from 17 accessions of Ensete ventricosum, a staple food crop for millions in Ethiopia.</title>
        <authorList>
            <person name="Yemataw Z."/>
            <person name="Muzemil S."/>
            <person name="Ambachew D."/>
            <person name="Tripathi L."/>
            <person name="Tesfaye K."/>
            <person name="Chala A."/>
            <person name="Farbos A."/>
            <person name="O'Neill P."/>
            <person name="Moore K."/>
            <person name="Grant M."/>
            <person name="Studholme D.J."/>
        </authorList>
    </citation>
    <scope>NUCLEOTIDE SEQUENCE [LARGE SCALE GENOMIC DNA]</scope>
    <source>
        <tissue evidence="1">Leaf</tissue>
    </source>
</reference>